<evidence type="ECO:0000313" key="2">
    <source>
        <dbReference type="Proteomes" id="UP000785679"/>
    </source>
</evidence>
<reference evidence="1" key="1">
    <citation type="submission" date="2019-06" db="EMBL/GenBank/DDBJ databases">
        <authorList>
            <person name="Zheng W."/>
        </authorList>
    </citation>
    <scope>NUCLEOTIDE SEQUENCE</scope>
    <source>
        <strain evidence="1">QDHG01</strain>
    </source>
</reference>
<proteinExistence type="predicted"/>
<dbReference type="AlphaFoldDB" id="A0A8J8T3U9"/>
<evidence type="ECO:0000313" key="1">
    <source>
        <dbReference type="EMBL" id="TNV80825.1"/>
    </source>
</evidence>
<dbReference type="Proteomes" id="UP000785679">
    <property type="component" value="Unassembled WGS sequence"/>
</dbReference>
<organism evidence="1 2">
    <name type="scientific">Halteria grandinella</name>
    <dbReference type="NCBI Taxonomy" id="5974"/>
    <lineage>
        <taxon>Eukaryota</taxon>
        <taxon>Sar</taxon>
        <taxon>Alveolata</taxon>
        <taxon>Ciliophora</taxon>
        <taxon>Intramacronucleata</taxon>
        <taxon>Spirotrichea</taxon>
        <taxon>Stichotrichia</taxon>
        <taxon>Sporadotrichida</taxon>
        <taxon>Halteriidae</taxon>
        <taxon>Halteria</taxon>
    </lineage>
</organism>
<name>A0A8J8T3U9_HALGN</name>
<accession>A0A8J8T3U9</accession>
<keyword evidence="2" id="KW-1185">Reference proteome</keyword>
<dbReference type="EMBL" id="RRYP01006981">
    <property type="protein sequence ID" value="TNV80825.1"/>
    <property type="molecule type" value="Genomic_DNA"/>
</dbReference>
<sequence>MSSSEDDDQFVPKSVFKRDTRSVSLRAIPFKDLKIKSGDDEDQIENGEFDKTITRFTGEGPIQSFLQDSMNMIEDSNQMVILFEKISVKMKESVLIIQQKARQMITNLELKVLRAQKNNTADKNEKFDNLTSDVELYVSRNLEYQ</sequence>
<protein>
    <submittedName>
        <fullName evidence="1">Uncharacterized protein</fullName>
    </submittedName>
</protein>
<gene>
    <name evidence="1" type="ORF">FGO68_gene13660</name>
</gene>
<comment type="caution">
    <text evidence="1">The sequence shown here is derived from an EMBL/GenBank/DDBJ whole genome shotgun (WGS) entry which is preliminary data.</text>
</comment>